<dbReference type="Proteomes" id="UP000663865">
    <property type="component" value="Unassembled WGS sequence"/>
</dbReference>
<evidence type="ECO:0000313" key="4">
    <source>
        <dbReference type="EMBL" id="CAF3439741.1"/>
    </source>
</evidence>
<dbReference type="InterPro" id="IPR011990">
    <property type="entry name" value="TPR-like_helical_dom_sf"/>
</dbReference>
<dbReference type="Gene3D" id="1.25.40.10">
    <property type="entry name" value="Tetratricopeptide repeat domain"/>
    <property type="match status" value="2"/>
</dbReference>
<accession>A0A821S582</accession>
<evidence type="ECO:0000313" key="5">
    <source>
        <dbReference type="EMBL" id="CAF4854151.1"/>
    </source>
</evidence>
<dbReference type="SMART" id="SM00028">
    <property type="entry name" value="TPR"/>
    <property type="match status" value="4"/>
</dbReference>
<dbReference type="AlphaFoldDB" id="A0A821S582"/>
<evidence type="ECO:0008006" key="7">
    <source>
        <dbReference type="Google" id="ProtNLM"/>
    </source>
</evidence>
<dbReference type="EMBL" id="CAJNYV010001839">
    <property type="protein sequence ID" value="CAF3439741.1"/>
    <property type="molecule type" value="Genomic_DNA"/>
</dbReference>
<sequence length="265" mass="30756">MSANLTKETVTITQKQDDPFSVGDWLYWMCEYGKARECFQAILKQPSVSNSDMARCYKSMGAVEVELKNYDEALNIYNKYLDILAKCDSTNREQDIMSCYVSIGKIYWLKHDYDKAIAYHHQALKFALPFIPPTSRISAVHNNLASIYTKTKQFDLALEHFQRALEIDLQYLREDHLQFGQTYANMGTMYQSKQNYEKALEYFEKARETWLRSLSSTHPATKKIENTICNVKSKLGKRQNCSEDNFYRNLGDASREVFSIACLVV</sequence>
<feature type="repeat" description="TPR" evidence="3">
    <location>
        <begin position="180"/>
        <end position="213"/>
    </location>
</feature>
<evidence type="ECO:0000313" key="6">
    <source>
        <dbReference type="Proteomes" id="UP000663838"/>
    </source>
</evidence>
<keyword evidence="2 3" id="KW-0802">TPR repeat</keyword>
<evidence type="ECO:0000256" key="1">
    <source>
        <dbReference type="ARBA" id="ARBA00022737"/>
    </source>
</evidence>
<evidence type="ECO:0000256" key="2">
    <source>
        <dbReference type="ARBA" id="ARBA00022803"/>
    </source>
</evidence>
<comment type="caution">
    <text evidence="5">The sequence shown here is derived from an EMBL/GenBank/DDBJ whole genome shotgun (WGS) entry which is preliminary data.</text>
</comment>
<evidence type="ECO:0000256" key="3">
    <source>
        <dbReference type="PROSITE-ProRule" id="PRU00339"/>
    </source>
</evidence>
<proteinExistence type="predicted"/>
<dbReference type="PROSITE" id="PS50293">
    <property type="entry name" value="TPR_REGION"/>
    <property type="match status" value="2"/>
</dbReference>
<gene>
    <name evidence="4" type="ORF">KIK155_LOCUS11536</name>
    <name evidence="5" type="ORF">TOA249_LOCUS27138</name>
</gene>
<dbReference type="PANTHER" id="PTHR45641">
    <property type="entry name" value="TETRATRICOPEPTIDE REPEAT PROTEIN (AFU_ORTHOLOGUE AFUA_6G03870)"/>
    <property type="match status" value="1"/>
</dbReference>
<dbReference type="Proteomes" id="UP000663838">
    <property type="component" value="Unassembled WGS sequence"/>
</dbReference>
<protein>
    <recommendedName>
        <fullName evidence="7">Tetratricopeptide repeat protein</fullName>
    </recommendedName>
</protein>
<feature type="repeat" description="TPR" evidence="3">
    <location>
        <begin position="54"/>
        <end position="87"/>
    </location>
</feature>
<feature type="repeat" description="TPR" evidence="3">
    <location>
        <begin position="138"/>
        <end position="171"/>
    </location>
</feature>
<dbReference type="Pfam" id="PF13424">
    <property type="entry name" value="TPR_12"/>
    <property type="match status" value="2"/>
</dbReference>
<dbReference type="PROSITE" id="PS50005">
    <property type="entry name" value="TPR"/>
    <property type="match status" value="3"/>
</dbReference>
<dbReference type="EMBL" id="CAJOBS010003366">
    <property type="protein sequence ID" value="CAF4854151.1"/>
    <property type="molecule type" value="Genomic_DNA"/>
</dbReference>
<reference evidence="5" key="1">
    <citation type="submission" date="2021-02" db="EMBL/GenBank/DDBJ databases">
        <authorList>
            <person name="Nowell W R."/>
        </authorList>
    </citation>
    <scope>NUCLEOTIDE SEQUENCE</scope>
</reference>
<dbReference type="SUPFAM" id="SSF48452">
    <property type="entry name" value="TPR-like"/>
    <property type="match status" value="1"/>
</dbReference>
<dbReference type="PANTHER" id="PTHR45641:SF1">
    <property type="entry name" value="AAA+ ATPASE DOMAIN-CONTAINING PROTEIN"/>
    <property type="match status" value="1"/>
</dbReference>
<keyword evidence="1" id="KW-0677">Repeat</keyword>
<name>A0A821S582_9BILA</name>
<dbReference type="InterPro" id="IPR019734">
    <property type="entry name" value="TPR_rpt"/>
</dbReference>
<dbReference type="Pfam" id="PF13176">
    <property type="entry name" value="TPR_7"/>
    <property type="match status" value="1"/>
</dbReference>
<organism evidence="5 6">
    <name type="scientific">Rotaria socialis</name>
    <dbReference type="NCBI Taxonomy" id="392032"/>
    <lineage>
        <taxon>Eukaryota</taxon>
        <taxon>Metazoa</taxon>
        <taxon>Spiralia</taxon>
        <taxon>Gnathifera</taxon>
        <taxon>Rotifera</taxon>
        <taxon>Eurotatoria</taxon>
        <taxon>Bdelloidea</taxon>
        <taxon>Philodinida</taxon>
        <taxon>Philodinidae</taxon>
        <taxon>Rotaria</taxon>
    </lineage>
</organism>